<dbReference type="PANTHER" id="PTHR21485">
    <property type="entry name" value="HAD SUPERFAMILY MEMBERS CMAS AND KDSC"/>
    <property type="match status" value="1"/>
</dbReference>
<feature type="region of interest" description="Disordered" evidence="1">
    <location>
        <begin position="1"/>
        <end position="24"/>
    </location>
</feature>
<proteinExistence type="predicted"/>
<protein>
    <submittedName>
        <fullName evidence="3">N-acylneuraminate cytidylyltransferase-like</fullName>
    </submittedName>
</protein>
<dbReference type="RefSeq" id="XP_019631413.1">
    <property type="nucleotide sequence ID" value="XM_019775854.1"/>
</dbReference>
<dbReference type="GO" id="GO:0008781">
    <property type="term" value="F:N-acylneuraminate cytidylyltransferase activity"/>
    <property type="evidence" value="ECO:0007669"/>
    <property type="project" value="TreeGrafter"/>
</dbReference>
<dbReference type="PANTHER" id="PTHR21485:SF3">
    <property type="entry name" value="N-ACYLNEURAMINATE CYTIDYLYLTRANSFERASE"/>
    <property type="match status" value="1"/>
</dbReference>
<sequence length="196" mass="21718">MFPEDNEESPAQLGDDTEIGTDHEGGDNLRRWKCLKLLALNADGVLFSPAALQGPAGQHLRTYHSGDVVGVRRLRRTGVQVLLLSEEDDPVFNTVADREKCSLRQNCKDKLSELDSYRLQLGLSWAEVGYVGHDASDVECMRRVGVSACADNSHNLVQRIACFVSHYAGANGALREFTDQVVELNKMDTEVEVVMR</sequence>
<keyword evidence="2" id="KW-1185">Reference proteome</keyword>
<dbReference type="KEGG" id="bbel:109475254"/>
<name>A0A6P4Z4A8_BRABE</name>
<dbReference type="InterPro" id="IPR023214">
    <property type="entry name" value="HAD_sf"/>
</dbReference>
<dbReference type="InterPro" id="IPR050793">
    <property type="entry name" value="CMP-NeuNAc_synthase"/>
</dbReference>
<evidence type="ECO:0000313" key="3">
    <source>
        <dbReference type="RefSeq" id="XP_019631413.1"/>
    </source>
</evidence>
<accession>A0A6P4Z4A8</accession>
<evidence type="ECO:0000313" key="2">
    <source>
        <dbReference type="Proteomes" id="UP000515135"/>
    </source>
</evidence>
<dbReference type="OrthoDB" id="10022835at2759"/>
<organism evidence="2 3">
    <name type="scientific">Branchiostoma belcheri</name>
    <name type="common">Amphioxus</name>
    <dbReference type="NCBI Taxonomy" id="7741"/>
    <lineage>
        <taxon>Eukaryota</taxon>
        <taxon>Metazoa</taxon>
        <taxon>Chordata</taxon>
        <taxon>Cephalochordata</taxon>
        <taxon>Leptocardii</taxon>
        <taxon>Amphioxiformes</taxon>
        <taxon>Branchiostomatidae</taxon>
        <taxon>Branchiostoma</taxon>
    </lineage>
</organism>
<reference evidence="3" key="1">
    <citation type="submission" date="2025-08" db="UniProtKB">
        <authorList>
            <consortium name="RefSeq"/>
        </authorList>
    </citation>
    <scope>IDENTIFICATION</scope>
    <source>
        <tissue evidence="3">Gonad</tissue>
    </source>
</reference>
<dbReference type="Proteomes" id="UP000515135">
    <property type="component" value="Unplaced"/>
</dbReference>
<evidence type="ECO:0000256" key="1">
    <source>
        <dbReference type="SAM" id="MobiDB-lite"/>
    </source>
</evidence>
<dbReference type="Gene3D" id="3.40.50.1000">
    <property type="entry name" value="HAD superfamily/HAD-like"/>
    <property type="match status" value="1"/>
</dbReference>
<gene>
    <name evidence="3" type="primary">LOC109475254</name>
</gene>
<dbReference type="InterPro" id="IPR036412">
    <property type="entry name" value="HAD-like_sf"/>
</dbReference>
<dbReference type="AlphaFoldDB" id="A0A6P4Z4A8"/>
<dbReference type="GeneID" id="109475254"/>
<dbReference type="SUPFAM" id="SSF56784">
    <property type="entry name" value="HAD-like"/>
    <property type="match status" value="1"/>
</dbReference>